<evidence type="ECO:0000256" key="9">
    <source>
        <dbReference type="ARBA" id="ARBA00022833"/>
    </source>
</evidence>
<protein>
    <recommendedName>
        <fullName evidence="3">RING-type E3 ubiquitin transferase</fullName>
        <ecNumber evidence="3">2.3.2.27</ecNumber>
    </recommendedName>
</protein>
<comment type="catalytic activity">
    <reaction evidence="1">
        <text>S-ubiquitinyl-[E2 ubiquitin-conjugating enzyme]-L-cysteine + [acceptor protein]-L-lysine = [E2 ubiquitin-conjugating enzyme]-L-cysteine + N(6)-ubiquitinyl-[acceptor protein]-L-lysine.</text>
        <dbReference type="EC" id="2.3.2.27"/>
    </reaction>
</comment>
<evidence type="ECO:0000256" key="12">
    <source>
        <dbReference type="SAM" id="MobiDB-lite"/>
    </source>
</evidence>
<evidence type="ECO:0000313" key="14">
    <source>
        <dbReference type="EMBL" id="CAG7836699.1"/>
    </source>
</evidence>
<evidence type="ECO:0000256" key="8">
    <source>
        <dbReference type="ARBA" id="ARBA00022786"/>
    </source>
</evidence>
<accession>A0A8J2PX71</accession>
<keyword evidence="10" id="KW-0539">Nucleus</keyword>
<proteinExistence type="predicted"/>
<dbReference type="Proteomes" id="UP000708208">
    <property type="component" value="Unassembled WGS sequence"/>
</dbReference>
<dbReference type="EMBL" id="CAJVCH010571125">
    <property type="protein sequence ID" value="CAG7836699.1"/>
    <property type="molecule type" value="Genomic_DNA"/>
</dbReference>
<comment type="caution">
    <text evidence="14">The sequence shown here is derived from an EMBL/GenBank/DDBJ whole genome shotgun (WGS) entry which is preliminary data.</text>
</comment>
<keyword evidence="4" id="KW-0808">Transferase</keyword>
<keyword evidence="5" id="KW-0479">Metal-binding</keyword>
<dbReference type="PROSITE" id="PS50089">
    <property type="entry name" value="ZF_RING_2"/>
    <property type="match status" value="1"/>
</dbReference>
<evidence type="ECO:0000256" key="6">
    <source>
        <dbReference type="ARBA" id="ARBA00022763"/>
    </source>
</evidence>
<dbReference type="PANTHER" id="PTHR23328:SF0">
    <property type="entry name" value="RING-TYPE DOMAIN-CONTAINING PROTEIN"/>
    <property type="match status" value="1"/>
</dbReference>
<evidence type="ECO:0000256" key="1">
    <source>
        <dbReference type="ARBA" id="ARBA00000900"/>
    </source>
</evidence>
<dbReference type="GO" id="GO:0006302">
    <property type="term" value="P:double-strand break repair"/>
    <property type="evidence" value="ECO:0007669"/>
    <property type="project" value="TreeGrafter"/>
</dbReference>
<dbReference type="OrthoDB" id="426657at2759"/>
<dbReference type="GO" id="GO:0031491">
    <property type="term" value="F:nucleosome binding"/>
    <property type="evidence" value="ECO:0007669"/>
    <property type="project" value="TreeGrafter"/>
</dbReference>
<keyword evidence="9" id="KW-0862">Zinc</keyword>
<dbReference type="GO" id="GO:0008270">
    <property type="term" value="F:zinc ion binding"/>
    <property type="evidence" value="ECO:0007669"/>
    <property type="project" value="UniProtKB-KW"/>
</dbReference>
<comment type="subcellular location">
    <subcellularLocation>
        <location evidence="2">Nucleus</location>
    </subcellularLocation>
</comment>
<feature type="domain" description="RING-type" evidence="13">
    <location>
        <begin position="23"/>
        <end position="62"/>
    </location>
</feature>
<dbReference type="GO" id="GO:0035861">
    <property type="term" value="C:site of double-strand break"/>
    <property type="evidence" value="ECO:0007669"/>
    <property type="project" value="TreeGrafter"/>
</dbReference>
<evidence type="ECO:0000256" key="11">
    <source>
        <dbReference type="PROSITE-ProRule" id="PRU00175"/>
    </source>
</evidence>
<feature type="region of interest" description="Disordered" evidence="12">
    <location>
        <begin position="199"/>
        <end position="227"/>
    </location>
</feature>
<evidence type="ECO:0000256" key="5">
    <source>
        <dbReference type="ARBA" id="ARBA00022723"/>
    </source>
</evidence>
<evidence type="ECO:0000256" key="4">
    <source>
        <dbReference type="ARBA" id="ARBA00022679"/>
    </source>
</evidence>
<evidence type="ECO:0000256" key="2">
    <source>
        <dbReference type="ARBA" id="ARBA00004123"/>
    </source>
</evidence>
<feature type="region of interest" description="Disordered" evidence="12">
    <location>
        <begin position="581"/>
        <end position="681"/>
    </location>
</feature>
<evidence type="ECO:0000313" key="15">
    <source>
        <dbReference type="Proteomes" id="UP000708208"/>
    </source>
</evidence>
<dbReference type="InterPro" id="IPR001841">
    <property type="entry name" value="Znf_RING"/>
</dbReference>
<feature type="compositionally biased region" description="Low complexity" evidence="12">
    <location>
        <begin position="628"/>
        <end position="642"/>
    </location>
</feature>
<feature type="compositionally biased region" description="Basic and acidic residues" evidence="12">
    <location>
        <begin position="207"/>
        <end position="220"/>
    </location>
</feature>
<feature type="compositionally biased region" description="Polar residues" evidence="12">
    <location>
        <begin position="607"/>
        <end position="618"/>
    </location>
</feature>
<gene>
    <name evidence="14" type="ORF">AFUS01_LOCUS45917</name>
</gene>
<evidence type="ECO:0000259" key="13">
    <source>
        <dbReference type="PROSITE" id="PS50089"/>
    </source>
</evidence>
<dbReference type="PROSITE" id="PS00518">
    <property type="entry name" value="ZF_RING_1"/>
    <property type="match status" value="1"/>
</dbReference>
<feature type="compositionally biased region" description="Polar residues" evidence="12">
    <location>
        <begin position="643"/>
        <end position="655"/>
    </location>
</feature>
<evidence type="ECO:0000256" key="10">
    <source>
        <dbReference type="ARBA" id="ARBA00023242"/>
    </source>
</evidence>
<name>A0A8J2PX71_9HEXA</name>
<sequence length="681" mass="75507">MSTRLSQTPQEKVGSLTRDEVQCPICWSVLMEPVTLPCAHNLCLECYRNTVKEGCLCCPCCRMRISNWSRRAEKQGGLVNQIFWKKIQDQFPRFVEARLLGNDSQDILDDMENGSSENGVCLSVEVTTDGAKKKNVVVDGATPGKIRAELHELYKQHEDDAETQKKLDNIANVDLIRKLKAEDGFATQQFIFEESCDESTDTSHSLDSCKKSTHDEEKSPQKNGQSKSLCRNLFSEWETGSSGEATKTPAKVSVSGTKLLKPGARRSSWHVASTSGRKKINWKDTAASALETSSQESCVQDGTLCSTTTVPTVNVSPSKSTSILDASKKNVVSSFVPVYSPRMAATELPKPVNGTRLSLDSRTSEVKAKVDHSKRSHVHPSSDTPDSINIEVNSYFRPIRSAPKTPPKQLPDGSYLPEPRLVKSTPIRLGSAPPALMSLPSFLPPNSNPKKSANKKLKLVDYDEDSSNDSNAIPSSTNTVRIFSPPPPILVHYALQGISPNEYLACNPENMEGGRRTGPPPELEVYGNLDDNGEVSKERKMSDMMYRKVQAFQLEQFRKRKMQEDKDRKYAEKLQRELNRANASLRTRDSTERYSIRNWAGSPPAQPSSSDSLPSTNVPAKKYKLRTTRSSTVSDTSQASSVKNGNNKGLTINKSKSTKSRIEPVRQSTRVTRSQSKRGRK</sequence>
<keyword evidence="6" id="KW-0227">DNA damage</keyword>
<evidence type="ECO:0000256" key="3">
    <source>
        <dbReference type="ARBA" id="ARBA00012483"/>
    </source>
</evidence>
<dbReference type="InterPro" id="IPR017907">
    <property type="entry name" value="Znf_RING_CS"/>
</dbReference>
<evidence type="ECO:0000256" key="7">
    <source>
        <dbReference type="ARBA" id="ARBA00022771"/>
    </source>
</evidence>
<dbReference type="EC" id="2.3.2.27" evidence="3"/>
<reference evidence="14" key="1">
    <citation type="submission" date="2021-06" db="EMBL/GenBank/DDBJ databases">
        <authorList>
            <person name="Hodson N. C."/>
            <person name="Mongue J. A."/>
            <person name="Jaron S. K."/>
        </authorList>
    </citation>
    <scope>NUCLEOTIDE SEQUENCE</scope>
</reference>
<dbReference type="AlphaFoldDB" id="A0A8J2PX71"/>
<dbReference type="PANTHER" id="PTHR23328">
    <property type="entry name" value="RING-TYPE DOMAIN-CONTAINING PROTEIN"/>
    <property type="match status" value="1"/>
</dbReference>
<dbReference type="CDD" id="cd22249">
    <property type="entry name" value="UDM1_RNF168_RNF169-like"/>
    <property type="match status" value="1"/>
</dbReference>
<keyword evidence="8" id="KW-0833">Ubl conjugation pathway</keyword>
<feature type="region of interest" description="Disordered" evidence="12">
    <location>
        <begin position="511"/>
        <end position="530"/>
    </location>
</feature>
<dbReference type="InterPro" id="IPR051657">
    <property type="entry name" value="RNF168/RNF169_E3_ubiq-ligase"/>
</dbReference>
<organism evidence="14 15">
    <name type="scientific">Allacma fusca</name>
    <dbReference type="NCBI Taxonomy" id="39272"/>
    <lineage>
        <taxon>Eukaryota</taxon>
        <taxon>Metazoa</taxon>
        <taxon>Ecdysozoa</taxon>
        <taxon>Arthropoda</taxon>
        <taxon>Hexapoda</taxon>
        <taxon>Collembola</taxon>
        <taxon>Symphypleona</taxon>
        <taxon>Sminthuridae</taxon>
        <taxon>Allacma</taxon>
    </lineage>
</organism>
<keyword evidence="15" id="KW-1185">Reference proteome</keyword>
<keyword evidence="7 11" id="KW-0863">Zinc-finger</keyword>
<dbReference type="GO" id="GO:0061630">
    <property type="term" value="F:ubiquitin protein ligase activity"/>
    <property type="evidence" value="ECO:0007669"/>
    <property type="project" value="UniProtKB-EC"/>
</dbReference>
<feature type="compositionally biased region" description="Basic and acidic residues" evidence="12">
    <location>
        <begin position="586"/>
        <end position="595"/>
    </location>
</feature>
<dbReference type="GO" id="GO:0005634">
    <property type="term" value="C:nucleus"/>
    <property type="evidence" value="ECO:0007669"/>
    <property type="project" value="UniProtKB-SubCell"/>
</dbReference>